<evidence type="ECO:0000313" key="2">
    <source>
        <dbReference type="EMBL" id="GAF26899.1"/>
    </source>
</evidence>
<sequence length="33" mass="4072">MGKKQKKEKFRQKREATQKQGRQKINTCIYQYP</sequence>
<feature type="compositionally biased region" description="Basic residues" evidence="1">
    <location>
        <begin position="1"/>
        <end position="12"/>
    </location>
</feature>
<dbReference type="AlphaFoldDB" id="A0A0S6UGJ4"/>
<evidence type="ECO:0000256" key="1">
    <source>
        <dbReference type="SAM" id="MobiDB-lite"/>
    </source>
</evidence>
<proteinExistence type="predicted"/>
<reference evidence="2" key="1">
    <citation type="journal article" date="2014" name="Gene">
        <title>Genome-guided analysis of transformation efficiency and carbon dioxide assimilation by Moorella thermoacetica Y72.</title>
        <authorList>
            <person name="Tsukahara K."/>
            <person name="Kita A."/>
            <person name="Nakashimada Y."/>
            <person name="Hoshino T."/>
            <person name="Murakami K."/>
        </authorList>
    </citation>
    <scope>NUCLEOTIDE SEQUENCE [LARGE SCALE GENOMIC DNA]</scope>
    <source>
        <strain evidence="2">Y72</strain>
    </source>
</reference>
<protein>
    <submittedName>
        <fullName evidence="2">Uncharacterized protein</fullName>
    </submittedName>
</protein>
<gene>
    <name evidence="2" type="ORF">MTY_2239</name>
</gene>
<organism evidence="2">
    <name type="scientific">Moorella thermoacetica Y72</name>
    <dbReference type="NCBI Taxonomy" id="1325331"/>
    <lineage>
        <taxon>Bacteria</taxon>
        <taxon>Bacillati</taxon>
        <taxon>Bacillota</taxon>
        <taxon>Clostridia</taxon>
        <taxon>Neomoorellales</taxon>
        <taxon>Neomoorellaceae</taxon>
        <taxon>Neomoorella</taxon>
    </lineage>
</organism>
<dbReference type="EMBL" id="DF238840">
    <property type="protein sequence ID" value="GAF26899.1"/>
    <property type="molecule type" value="Genomic_DNA"/>
</dbReference>
<feature type="region of interest" description="Disordered" evidence="1">
    <location>
        <begin position="1"/>
        <end position="33"/>
    </location>
</feature>
<name>A0A0S6UGJ4_NEOTH</name>
<feature type="compositionally biased region" description="Polar residues" evidence="1">
    <location>
        <begin position="18"/>
        <end position="33"/>
    </location>
</feature>
<dbReference type="Proteomes" id="UP000063718">
    <property type="component" value="Unassembled WGS sequence"/>
</dbReference>
<accession>A0A0S6UGJ4</accession>